<dbReference type="RefSeq" id="WP_339965003.1">
    <property type="nucleotide sequence ID" value="NZ_JBBHJY010000001.1"/>
</dbReference>
<proteinExistence type="predicted"/>
<dbReference type="Proteomes" id="UP001379235">
    <property type="component" value="Unassembled WGS sequence"/>
</dbReference>
<gene>
    <name evidence="1" type="ORF">WG900_04510</name>
</gene>
<comment type="caution">
    <text evidence="1">The sequence shown here is derived from an EMBL/GenBank/DDBJ whole genome shotgun (WGS) entry which is preliminary data.</text>
</comment>
<accession>A0ABU8S5E9</accession>
<dbReference type="EMBL" id="JBBHJY010000001">
    <property type="protein sequence ID" value="MEJ6009180.1"/>
    <property type="molecule type" value="Genomic_DNA"/>
</dbReference>
<sequence>MGAASVAAEIVKADAVESDAFEKLAKPPHREQLQRQQMMPLEAGAIVLTARKRSSSVLVSTGIDWPVTQMLLPIS</sequence>
<organism evidence="1 2">
    <name type="scientific">Novosphingobium aquae</name>
    <dbReference type="NCBI Taxonomy" id="3133435"/>
    <lineage>
        <taxon>Bacteria</taxon>
        <taxon>Pseudomonadati</taxon>
        <taxon>Pseudomonadota</taxon>
        <taxon>Alphaproteobacteria</taxon>
        <taxon>Sphingomonadales</taxon>
        <taxon>Sphingomonadaceae</taxon>
        <taxon>Novosphingobium</taxon>
    </lineage>
</organism>
<protein>
    <submittedName>
        <fullName evidence="1">Uncharacterized protein</fullName>
    </submittedName>
</protein>
<name>A0ABU8S5E9_9SPHN</name>
<evidence type="ECO:0000313" key="1">
    <source>
        <dbReference type="EMBL" id="MEJ6009180.1"/>
    </source>
</evidence>
<reference evidence="1 2" key="1">
    <citation type="submission" date="2024-03" db="EMBL/GenBank/DDBJ databases">
        <authorList>
            <person name="Jo J.-H."/>
        </authorList>
    </citation>
    <scope>NUCLEOTIDE SEQUENCE [LARGE SCALE GENOMIC DNA]</scope>
    <source>
        <strain evidence="1 2">AS3R-12</strain>
    </source>
</reference>
<keyword evidence="2" id="KW-1185">Reference proteome</keyword>
<evidence type="ECO:0000313" key="2">
    <source>
        <dbReference type="Proteomes" id="UP001379235"/>
    </source>
</evidence>